<dbReference type="EMBL" id="AHAT01012390">
    <property type="status" value="NOT_ANNOTATED_CDS"/>
    <property type="molecule type" value="Genomic_DNA"/>
</dbReference>
<dbReference type="GO" id="GO:0030864">
    <property type="term" value="C:cortical actin cytoskeleton"/>
    <property type="evidence" value="ECO:0000318"/>
    <property type="project" value="GO_Central"/>
</dbReference>
<dbReference type="PROSITE" id="PS51263">
    <property type="entry name" value="ADF_H"/>
    <property type="match status" value="1"/>
</dbReference>
<dbReference type="GO" id="GO:0030833">
    <property type="term" value="P:regulation of actin filament polymerization"/>
    <property type="evidence" value="ECO:0000318"/>
    <property type="project" value="GO_Central"/>
</dbReference>
<evidence type="ECO:0000256" key="4">
    <source>
        <dbReference type="ARBA" id="ARBA00004544"/>
    </source>
</evidence>
<evidence type="ECO:0000256" key="10">
    <source>
        <dbReference type="ARBA" id="ARBA00022782"/>
    </source>
</evidence>
<keyword evidence="12" id="KW-0965">Cell junction</keyword>
<evidence type="ECO:0000256" key="21">
    <source>
        <dbReference type="SAM" id="MobiDB-lite"/>
    </source>
</evidence>
<dbReference type="Ensembl" id="ENSLOCT00000006191.1">
    <property type="protein sequence ID" value="ENSLOCP00000006183.1"/>
    <property type="gene ID" value="ENSLOCG00000005134.1"/>
</dbReference>
<comment type="subcellular location">
    <subcellularLocation>
        <location evidence="3">Cell junction</location>
    </subcellularLocation>
    <subcellularLocation>
        <location evidence="2">Cell projection</location>
        <location evidence="2">Dendrite</location>
    </subcellularLocation>
    <subcellularLocation>
        <location evidence="5">Cell projection</location>
        <location evidence="5">Growth cone</location>
    </subcellularLocation>
    <subcellularLocation>
        <location evidence="4">Cytoplasm</location>
        <location evidence="4">Cell cortex</location>
    </subcellularLocation>
    <subcellularLocation>
        <location evidence="1">Cytoplasm</location>
        <location evidence="1">Cytoskeleton</location>
    </subcellularLocation>
</comment>
<reference evidence="24" key="3">
    <citation type="submission" date="2025-09" db="UniProtKB">
        <authorList>
            <consortium name="Ensembl"/>
        </authorList>
    </citation>
    <scope>IDENTIFICATION</scope>
</reference>
<dbReference type="InterPro" id="IPR036028">
    <property type="entry name" value="SH3-like_dom_sf"/>
</dbReference>
<dbReference type="InterPro" id="IPR002108">
    <property type="entry name" value="ADF-H"/>
</dbReference>
<dbReference type="InterPro" id="IPR035717">
    <property type="entry name" value="Drebrin-like_SH3"/>
</dbReference>
<sequence length="477" mass="53133">MKSINLDTYSLSLLTAKEDILNPRSSTNWALFTYDGATNNLKLSDSGAGGVAELAKKFQSSHPLYGLCKIAAPGGGLPRIVMVIWVGQDVPEPRRSECASHVPAVKAFFKEAHVFISATGPEEVTEESIDAVIGKIAPPVDRVRRVPRPAGSEETVGTNYRKTNAAMEMRRINRDSFWARAEREEEQRKEEERRRVAEERRRWERERVLQERREAEERERKLSEKEQLILEQRRMQALQEAEARKLEKAKWEAQQREHEEEMRVRFRRSESIEKAAEAAVLVSQRSMNPREFFRQRPASAAPQSSPAPAAAPDGQPPGPALPASPQPDPPVSPAGPGSLSEAQPAPCIPAAPTSALPPDPPAAPSPPRTQEDRPPAAGCSSERPAPVRHDGMEEDSMVQEQEQEVQKEEENGEESPEPERKLCVRALCDYQAEDDSELSLEPGDIISVVEAVDQAWWRGCSKDGRQGLFPAKYVEPL</sequence>
<evidence type="ECO:0000256" key="7">
    <source>
        <dbReference type="ARBA" id="ARBA00022443"/>
    </source>
</evidence>
<evidence type="ECO:0000256" key="16">
    <source>
        <dbReference type="ARBA" id="ARBA00023212"/>
    </source>
</evidence>
<reference evidence="25" key="1">
    <citation type="submission" date="2011-12" db="EMBL/GenBank/DDBJ databases">
        <title>The Draft Genome of Lepisosteus oculatus.</title>
        <authorList>
            <consortium name="The Broad Institute Genome Assembly &amp; Analysis Group"/>
            <consortium name="Computational R&amp;D Group"/>
            <consortium name="and Sequencing Platform"/>
            <person name="Di Palma F."/>
            <person name="Alfoldi J."/>
            <person name="Johnson J."/>
            <person name="Berlin A."/>
            <person name="Gnerre S."/>
            <person name="Jaffe D."/>
            <person name="MacCallum I."/>
            <person name="Young S."/>
            <person name="Walker B.J."/>
            <person name="Lander E.S."/>
            <person name="Lindblad-Toh K."/>
        </authorList>
    </citation>
    <scope>NUCLEOTIDE SEQUENCE [LARGE SCALE GENOMIC DNA]</scope>
</reference>
<evidence type="ECO:0000256" key="12">
    <source>
        <dbReference type="ARBA" id="ARBA00022949"/>
    </source>
</evidence>
<feature type="domain" description="SH3" evidence="22">
    <location>
        <begin position="419"/>
        <end position="477"/>
    </location>
</feature>
<dbReference type="AlphaFoldDB" id="W5MCS4"/>
<feature type="compositionally biased region" description="Low complexity" evidence="21">
    <location>
        <begin position="297"/>
        <end position="313"/>
    </location>
</feature>
<dbReference type="GO" id="GO:0048812">
    <property type="term" value="P:neuron projection morphogenesis"/>
    <property type="evidence" value="ECO:0000318"/>
    <property type="project" value="GO_Central"/>
</dbReference>
<organism evidence="24 25">
    <name type="scientific">Lepisosteus oculatus</name>
    <name type="common">Spotted gar</name>
    <dbReference type="NCBI Taxonomy" id="7918"/>
    <lineage>
        <taxon>Eukaryota</taxon>
        <taxon>Metazoa</taxon>
        <taxon>Chordata</taxon>
        <taxon>Craniata</taxon>
        <taxon>Vertebrata</taxon>
        <taxon>Euteleostomi</taxon>
        <taxon>Actinopterygii</taxon>
        <taxon>Neopterygii</taxon>
        <taxon>Holostei</taxon>
        <taxon>Semionotiformes</taxon>
        <taxon>Lepisosteidae</taxon>
        <taxon>Lepisosteus</taxon>
    </lineage>
</organism>
<evidence type="ECO:0000259" key="22">
    <source>
        <dbReference type="PROSITE" id="PS50002"/>
    </source>
</evidence>
<keyword evidence="8" id="KW-0217">Developmental protein</keyword>
<keyword evidence="7 20" id="KW-0728">SH3 domain</keyword>
<evidence type="ECO:0000256" key="15">
    <source>
        <dbReference type="ARBA" id="ARBA00023203"/>
    </source>
</evidence>
<dbReference type="GO" id="GO:0045773">
    <property type="term" value="P:positive regulation of axon extension"/>
    <property type="evidence" value="ECO:0000318"/>
    <property type="project" value="GO_Central"/>
</dbReference>
<feature type="compositionally biased region" description="Pro residues" evidence="21">
    <location>
        <begin position="314"/>
        <end position="333"/>
    </location>
</feature>
<evidence type="ECO:0000313" key="25">
    <source>
        <dbReference type="Proteomes" id="UP000018468"/>
    </source>
</evidence>
<dbReference type="Gene3D" id="2.30.30.40">
    <property type="entry name" value="SH3 Domains"/>
    <property type="match status" value="1"/>
</dbReference>
<dbReference type="CDD" id="cd11960">
    <property type="entry name" value="SH3_Abp1_eu"/>
    <property type="match status" value="1"/>
</dbReference>
<dbReference type="CDD" id="cd11281">
    <property type="entry name" value="ADF_drebrin_like"/>
    <property type="match status" value="1"/>
</dbReference>
<evidence type="ECO:0000256" key="18">
    <source>
        <dbReference type="ARBA" id="ARBA00073040"/>
    </source>
</evidence>
<dbReference type="InterPro" id="IPR029006">
    <property type="entry name" value="ADF-H/Gelsolin-like_dom_sf"/>
</dbReference>
<dbReference type="GeneTree" id="ENSGT00940000166263"/>
<dbReference type="FunFam" id="2.30.30.40:FF:000046">
    <property type="entry name" value="Drebrin-like protein isoform B"/>
    <property type="match status" value="1"/>
</dbReference>
<dbReference type="GO" id="GO:0051015">
    <property type="term" value="F:actin filament binding"/>
    <property type="evidence" value="ECO:0000318"/>
    <property type="project" value="GO_Central"/>
</dbReference>
<feature type="domain" description="ADF-H" evidence="23">
    <location>
        <begin position="3"/>
        <end position="134"/>
    </location>
</feature>
<dbReference type="SUPFAM" id="SSF55753">
    <property type="entry name" value="Actin depolymerizing proteins"/>
    <property type="match status" value="1"/>
</dbReference>
<dbReference type="HOGENOM" id="CLU_013085_0_1_1"/>
<dbReference type="PANTHER" id="PTHR10829">
    <property type="entry name" value="CORTACTIN AND DREBRIN"/>
    <property type="match status" value="1"/>
</dbReference>
<dbReference type="SMART" id="SM00326">
    <property type="entry name" value="SH3"/>
    <property type="match status" value="1"/>
</dbReference>
<dbReference type="GO" id="GO:0061003">
    <property type="term" value="P:positive regulation of dendritic spine morphogenesis"/>
    <property type="evidence" value="ECO:0000318"/>
    <property type="project" value="GO_Central"/>
</dbReference>
<dbReference type="GO" id="GO:0030027">
    <property type="term" value="C:lamellipodium"/>
    <property type="evidence" value="ECO:0000318"/>
    <property type="project" value="GO_Central"/>
</dbReference>
<keyword evidence="9" id="KW-0963">Cytoplasm</keyword>
<accession>W5MCS4</accession>
<feature type="region of interest" description="Disordered" evidence="21">
    <location>
        <begin position="251"/>
        <end position="420"/>
    </location>
</feature>
<evidence type="ECO:0000256" key="6">
    <source>
        <dbReference type="ARBA" id="ARBA00011039"/>
    </source>
</evidence>
<keyword evidence="15" id="KW-0009">Actin-binding</keyword>
<evidence type="ECO:0000256" key="1">
    <source>
        <dbReference type="ARBA" id="ARBA00004245"/>
    </source>
</evidence>
<keyword evidence="13" id="KW-0007">Acetylation</keyword>
<keyword evidence="17" id="KW-0966">Cell projection</keyword>
<keyword evidence="25" id="KW-1185">Reference proteome</keyword>
<dbReference type="Pfam" id="PF00018">
    <property type="entry name" value="SH3_1"/>
    <property type="match status" value="1"/>
</dbReference>
<feature type="compositionally biased region" description="Pro residues" evidence="21">
    <location>
        <begin position="355"/>
        <end position="367"/>
    </location>
</feature>
<evidence type="ECO:0000313" key="24">
    <source>
        <dbReference type="Ensembl" id="ENSLOCP00000006183.1"/>
    </source>
</evidence>
<keyword evidence="10" id="KW-0221">Differentiation</keyword>
<keyword evidence="14" id="KW-0175">Coiled coil</keyword>
<evidence type="ECO:0000256" key="8">
    <source>
        <dbReference type="ARBA" id="ARBA00022473"/>
    </source>
</evidence>
<evidence type="ECO:0000256" key="19">
    <source>
        <dbReference type="ARBA" id="ARBA00076970"/>
    </source>
</evidence>
<reference evidence="24" key="2">
    <citation type="submission" date="2025-08" db="UniProtKB">
        <authorList>
            <consortium name="Ensembl"/>
        </authorList>
    </citation>
    <scope>IDENTIFICATION</scope>
</reference>
<feature type="compositionally biased region" description="Acidic residues" evidence="21">
    <location>
        <begin position="392"/>
        <end position="403"/>
    </location>
</feature>
<keyword evidence="16" id="KW-0206">Cytoskeleton</keyword>
<evidence type="ECO:0000256" key="20">
    <source>
        <dbReference type="PROSITE-ProRule" id="PRU00192"/>
    </source>
</evidence>
<dbReference type="GO" id="GO:0030426">
    <property type="term" value="C:growth cone"/>
    <property type="evidence" value="ECO:0007669"/>
    <property type="project" value="UniProtKB-SubCell"/>
</dbReference>
<evidence type="ECO:0000256" key="17">
    <source>
        <dbReference type="ARBA" id="ARBA00023273"/>
    </source>
</evidence>
<dbReference type="SMART" id="SM00102">
    <property type="entry name" value="ADF"/>
    <property type="match status" value="1"/>
</dbReference>
<evidence type="ECO:0000259" key="23">
    <source>
        <dbReference type="PROSITE" id="PS51263"/>
    </source>
</evidence>
<dbReference type="PRINTS" id="PR00452">
    <property type="entry name" value="SH3DOMAIN"/>
</dbReference>
<dbReference type="PANTHER" id="PTHR10829:SF9">
    <property type="entry name" value="ADF-H DOMAIN-CONTAINING PROTEIN"/>
    <property type="match status" value="1"/>
</dbReference>
<dbReference type="SUPFAM" id="SSF50044">
    <property type="entry name" value="SH3-domain"/>
    <property type="match status" value="1"/>
</dbReference>
<dbReference type="GO" id="GO:0070161">
    <property type="term" value="C:anchoring junction"/>
    <property type="evidence" value="ECO:0007669"/>
    <property type="project" value="UniProtKB-SubCell"/>
</dbReference>
<dbReference type="InParanoid" id="W5MCS4"/>
<comment type="similarity">
    <text evidence="6">Belongs to the ABP1 family.</text>
</comment>
<evidence type="ECO:0000256" key="13">
    <source>
        <dbReference type="ARBA" id="ARBA00022990"/>
    </source>
</evidence>
<evidence type="ECO:0000256" key="2">
    <source>
        <dbReference type="ARBA" id="ARBA00004279"/>
    </source>
</evidence>
<dbReference type="GO" id="GO:0014069">
    <property type="term" value="C:postsynaptic density"/>
    <property type="evidence" value="ECO:0000318"/>
    <property type="project" value="GO_Central"/>
</dbReference>
<dbReference type="EMBL" id="AHAT01012391">
    <property type="status" value="NOT_ANNOTATED_CDS"/>
    <property type="molecule type" value="Genomic_DNA"/>
</dbReference>
<keyword evidence="11" id="KW-0524">Neurogenesis</keyword>
<evidence type="ECO:0000256" key="9">
    <source>
        <dbReference type="ARBA" id="ARBA00022490"/>
    </source>
</evidence>
<protein>
    <recommendedName>
        <fullName evidence="18">Drebrin</fullName>
    </recommendedName>
    <alternativeName>
        <fullName evidence="19">Developmentally-regulated brain protein</fullName>
    </alternativeName>
</protein>
<evidence type="ECO:0000256" key="5">
    <source>
        <dbReference type="ARBA" id="ARBA00004624"/>
    </source>
</evidence>
<dbReference type="PROSITE" id="PS50002">
    <property type="entry name" value="SH3"/>
    <property type="match status" value="1"/>
</dbReference>
<dbReference type="OMA" id="PRIAMIC"/>
<dbReference type="Bgee" id="ENSLOCG00000005134">
    <property type="expression patterns" value="Expressed in zone of skin and 10 other cell types or tissues"/>
</dbReference>
<evidence type="ECO:0000256" key="11">
    <source>
        <dbReference type="ARBA" id="ARBA00022902"/>
    </source>
</evidence>
<dbReference type="STRING" id="7918.ENSLOCP00000006183"/>
<evidence type="ECO:0000256" key="3">
    <source>
        <dbReference type="ARBA" id="ARBA00004282"/>
    </source>
</evidence>
<proteinExistence type="inferred from homology"/>
<name>W5MCS4_LEPOC</name>
<dbReference type="GO" id="GO:0030425">
    <property type="term" value="C:dendrite"/>
    <property type="evidence" value="ECO:0000318"/>
    <property type="project" value="GO_Central"/>
</dbReference>
<dbReference type="FunFam" id="3.40.20.10:FF:000032">
    <property type="entry name" value="Drebrin 1"/>
    <property type="match status" value="1"/>
</dbReference>
<dbReference type="GO" id="GO:0030427">
    <property type="term" value="C:site of polarized growth"/>
    <property type="evidence" value="ECO:0000318"/>
    <property type="project" value="GO_Central"/>
</dbReference>
<feature type="compositionally biased region" description="Basic and acidic residues" evidence="21">
    <location>
        <begin position="251"/>
        <end position="276"/>
    </location>
</feature>
<dbReference type="Pfam" id="PF00241">
    <property type="entry name" value="Cofilin_ADF"/>
    <property type="match status" value="1"/>
</dbReference>
<dbReference type="GO" id="GO:0045211">
    <property type="term" value="C:postsynaptic membrane"/>
    <property type="evidence" value="ECO:0000318"/>
    <property type="project" value="GO_Central"/>
</dbReference>
<evidence type="ECO:0000256" key="14">
    <source>
        <dbReference type="ARBA" id="ARBA00023054"/>
    </source>
</evidence>
<dbReference type="Gene3D" id="3.40.20.10">
    <property type="entry name" value="Severin"/>
    <property type="match status" value="1"/>
</dbReference>
<dbReference type="InterPro" id="IPR001452">
    <property type="entry name" value="SH3_domain"/>
</dbReference>
<dbReference type="Proteomes" id="UP000018468">
    <property type="component" value="Linkage group LG2"/>
</dbReference>
<dbReference type="GO" id="GO:0098974">
    <property type="term" value="P:postsynaptic actin cytoskeleton organization"/>
    <property type="evidence" value="ECO:0000318"/>
    <property type="project" value="GO_Central"/>
</dbReference>
<dbReference type="eggNOG" id="KOG3655">
    <property type="taxonomic scope" value="Eukaryota"/>
</dbReference>